<organism evidence="1">
    <name type="scientific">Blautia glucerasea</name>
    <dbReference type="NCBI Taxonomy" id="536633"/>
    <lineage>
        <taxon>Bacteria</taxon>
        <taxon>Bacillati</taxon>
        <taxon>Bacillota</taxon>
        <taxon>Clostridia</taxon>
        <taxon>Lachnospirales</taxon>
        <taxon>Lachnospiraceae</taxon>
        <taxon>Blautia</taxon>
    </lineage>
</organism>
<sequence length="126" mass="14462">MFGFKKKEKKPLWIMGKDVMEIIRSDYEEDMSFALIEFHYQGGAYLMGSCVVPPDAEERKENITFVFQDQGFQEFDEFQANACINGIKISDLEEPIEVVRAGIIGNDTMLKTPWGETRLAKKALEK</sequence>
<reference evidence="1" key="1">
    <citation type="submission" date="2019-11" db="EMBL/GenBank/DDBJ databases">
        <authorList>
            <person name="Feng L."/>
        </authorList>
    </citation>
    <scope>NUCLEOTIDE SEQUENCE</scope>
    <source>
        <strain evidence="1">BgluceraseaLFYP119</strain>
    </source>
</reference>
<protein>
    <submittedName>
        <fullName evidence="1">Uncharacterized protein</fullName>
    </submittedName>
</protein>
<dbReference type="AlphaFoldDB" id="A0A6N2S7H8"/>
<evidence type="ECO:0000313" key="1">
    <source>
        <dbReference type="EMBL" id="VYS88221.1"/>
    </source>
</evidence>
<dbReference type="RefSeq" id="WP_156353320.1">
    <property type="nucleotide sequence ID" value="NZ_CACRST010000010.1"/>
</dbReference>
<accession>A0A6N2S7H8</accession>
<proteinExistence type="predicted"/>
<dbReference type="EMBL" id="CACRST010000010">
    <property type="protein sequence ID" value="VYS88221.1"/>
    <property type="molecule type" value="Genomic_DNA"/>
</dbReference>
<name>A0A6N2S7H8_9FIRM</name>
<gene>
    <name evidence="1" type="ORF">BGLFYP119_00961</name>
</gene>